<proteinExistence type="predicted"/>
<reference evidence="2" key="1">
    <citation type="submission" date="2021-12" db="EMBL/GenBank/DDBJ databases">
        <title>Comparative genomics, transcriptomics and evolutionary studies reveal genomic signatures of adaptation to plant cell wall in hemibiotrophic fungi.</title>
        <authorList>
            <consortium name="DOE Joint Genome Institute"/>
            <person name="Baroncelli R."/>
            <person name="Diaz J.F."/>
            <person name="Benocci T."/>
            <person name="Peng M."/>
            <person name="Battaglia E."/>
            <person name="Haridas S."/>
            <person name="Andreopoulos W."/>
            <person name="Labutti K."/>
            <person name="Pangilinan J."/>
            <person name="Floch G.L."/>
            <person name="Makela M.R."/>
            <person name="Henrissat B."/>
            <person name="Grigoriev I.V."/>
            <person name="Crouch J.A."/>
            <person name="De Vries R.P."/>
            <person name="Sukno S.A."/>
            <person name="Thon M.R."/>
        </authorList>
    </citation>
    <scope>NUCLEOTIDE SEQUENCE</scope>
    <source>
        <strain evidence="2">CBS 112980</strain>
    </source>
</reference>
<feature type="region of interest" description="Disordered" evidence="1">
    <location>
        <begin position="17"/>
        <end position="52"/>
    </location>
</feature>
<protein>
    <submittedName>
        <fullName evidence="2">Uncharacterized protein</fullName>
    </submittedName>
</protein>
<dbReference type="EMBL" id="JAHMHS010000096">
    <property type="protein sequence ID" value="KAK1719414.1"/>
    <property type="molecule type" value="Genomic_DNA"/>
</dbReference>
<gene>
    <name evidence="2" type="ORF">BDZ83DRAFT_755243</name>
</gene>
<evidence type="ECO:0000313" key="3">
    <source>
        <dbReference type="Proteomes" id="UP001244207"/>
    </source>
</evidence>
<dbReference type="Proteomes" id="UP001244207">
    <property type="component" value="Unassembled WGS sequence"/>
</dbReference>
<feature type="compositionally biased region" description="Polar residues" evidence="1">
    <location>
        <begin position="100"/>
        <end position="109"/>
    </location>
</feature>
<sequence>MAEVYLNDARLLKSFSSVSNRPIDTSLQQQHQMESKDPIARSPKYQTTPTDIRLHGTPLYRRHIVPSIIAQRNPTAPPLISSGPTGSAIVEAGERHNDPHTPSAQSSRNKLGAHHHFEQRE</sequence>
<dbReference type="AlphaFoldDB" id="A0AAD8UEH2"/>
<organism evidence="2 3">
    <name type="scientific">Glomerella acutata</name>
    <name type="common">Colletotrichum acutatum</name>
    <dbReference type="NCBI Taxonomy" id="27357"/>
    <lineage>
        <taxon>Eukaryota</taxon>
        <taxon>Fungi</taxon>
        <taxon>Dikarya</taxon>
        <taxon>Ascomycota</taxon>
        <taxon>Pezizomycotina</taxon>
        <taxon>Sordariomycetes</taxon>
        <taxon>Hypocreomycetidae</taxon>
        <taxon>Glomerellales</taxon>
        <taxon>Glomerellaceae</taxon>
        <taxon>Colletotrichum</taxon>
        <taxon>Colletotrichum acutatum species complex</taxon>
    </lineage>
</organism>
<dbReference type="RefSeq" id="XP_060361498.1">
    <property type="nucleotide sequence ID" value="XM_060514584.1"/>
</dbReference>
<comment type="caution">
    <text evidence="2">The sequence shown here is derived from an EMBL/GenBank/DDBJ whole genome shotgun (WGS) entry which is preliminary data.</text>
</comment>
<accession>A0AAD8UEH2</accession>
<evidence type="ECO:0000313" key="2">
    <source>
        <dbReference type="EMBL" id="KAK1719414.1"/>
    </source>
</evidence>
<evidence type="ECO:0000256" key="1">
    <source>
        <dbReference type="SAM" id="MobiDB-lite"/>
    </source>
</evidence>
<feature type="region of interest" description="Disordered" evidence="1">
    <location>
        <begin position="73"/>
        <end position="121"/>
    </location>
</feature>
<feature type="compositionally biased region" description="Polar residues" evidence="1">
    <location>
        <begin position="17"/>
        <end position="32"/>
    </location>
</feature>
<dbReference type="GeneID" id="85398482"/>
<name>A0AAD8UEH2_GLOAC</name>
<keyword evidence="3" id="KW-1185">Reference proteome</keyword>